<evidence type="ECO:0000256" key="1">
    <source>
        <dbReference type="ARBA" id="ARBA00000900"/>
    </source>
</evidence>
<feature type="domain" description="NEL" evidence="7">
    <location>
        <begin position="1291"/>
        <end position="1660"/>
    </location>
</feature>
<proteinExistence type="inferred from homology"/>
<dbReference type="STRING" id="46677.AWM79_20480"/>
<keyword evidence="6" id="KW-0833">Ubl conjugation pathway</keyword>
<dbReference type="Proteomes" id="UP000063229">
    <property type="component" value="Chromosome"/>
</dbReference>
<dbReference type="InterPro" id="IPR029487">
    <property type="entry name" value="NEL_dom"/>
</dbReference>
<comment type="PTM">
    <text evidence="6">Ubiquitinated in the presence of host E1 ubiquitin-activating enzyme, E2 ubiquitin-conjugating enzyme and ubiquitin.</text>
</comment>
<evidence type="ECO:0000256" key="4">
    <source>
        <dbReference type="ARBA" id="ARBA00022737"/>
    </source>
</evidence>
<keyword evidence="4" id="KW-0677">Repeat</keyword>
<dbReference type="EC" id="2.3.2.27" evidence="2"/>
<keyword evidence="9" id="KW-1185">Reference proteome</keyword>
<evidence type="ECO:0000313" key="9">
    <source>
        <dbReference type="Proteomes" id="UP000063229"/>
    </source>
</evidence>
<dbReference type="GO" id="GO:0005576">
    <property type="term" value="C:extracellular region"/>
    <property type="evidence" value="ECO:0007669"/>
    <property type="project" value="UniProtKB-UniRule"/>
</dbReference>
<dbReference type="InterPro" id="IPR001611">
    <property type="entry name" value="Leu-rich_rpt"/>
</dbReference>
<keyword evidence="6" id="KW-0808">Transferase</keyword>
<feature type="active site" description="Glycyl thioester intermediate" evidence="6">
    <location>
        <position position="1380"/>
    </location>
</feature>
<dbReference type="Pfam" id="PF13855">
    <property type="entry name" value="LRR_8"/>
    <property type="match status" value="1"/>
</dbReference>
<evidence type="ECO:0000256" key="3">
    <source>
        <dbReference type="ARBA" id="ARBA00022614"/>
    </source>
</evidence>
<dbReference type="Gene3D" id="1.20.58.360">
    <property type="entry name" value="Shigella T3SS effector IpaH defines"/>
    <property type="match status" value="1"/>
</dbReference>
<dbReference type="PROSITE" id="PS52053">
    <property type="entry name" value="NEL"/>
    <property type="match status" value="1"/>
</dbReference>
<gene>
    <name evidence="8" type="ORF">AWM79_20480</name>
</gene>
<dbReference type="KEGG" id="pagb:AWM79_20480"/>
<dbReference type="GO" id="GO:0016567">
    <property type="term" value="P:protein ubiquitination"/>
    <property type="evidence" value="ECO:0007669"/>
    <property type="project" value="InterPro"/>
</dbReference>
<dbReference type="InterPro" id="IPR046673">
    <property type="entry name" value="ToxA_N"/>
</dbReference>
<dbReference type="Pfam" id="PF14496">
    <property type="entry name" value="NEL"/>
    <property type="match status" value="1"/>
</dbReference>
<dbReference type="Pfam" id="PF20178">
    <property type="entry name" value="ToxA_N"/>
    <property type="match status" value="1"/>
</dbReference>
<dbReference type="InterPro" id="IPR032675">
    <property type="entry name" value="LRR_dom_sf"/>
</dbReference>
<keyword evidence="6" id="KW-0964">Secreted</keyword>
<dbReference type="RefSeq" id="WP_060783653.1">
    <property type="nucleotide sequence ID" value="NZ_CP014135.1"/>
</dbReference>
<keyword evidence="5" id="KW-0843">Virulence</keyword>
<reference evidence="8 9" key="1">
    <citation type="submission" date="2016-01" db="EMBL/GenBank/DDBJ databases">
        <authorList>
            <person name="McClelland M."/>
            <person name="Jain A."/>
            <person name="Saraogi P."/>
            <person name="Mendelson R."/>
            <person name="Westerman R."/>
            <person name="SanMiguel P."/>
            <person name="Csonka L."/>
        </authorList>
    </citation>
    <scope>NUCLEOTIDE SEQUENCE [LARGE SCALE GENOMIC DNA]</scope>
    <source>
        <strain evidence="8 9">NCPPB 2472</strain>
    </source>
</reference>
<organism evidence="8 9">
    <name type="scientific">Pseudomonas agarici</name>
    <dbReference type="NCBI Taxonomy" id="46677"/>
    <lineage>
        <taxon>Bacteria</taxon>
        <taxon>Pseudomonadati</taxon>
        <taxon>Pseudomonadota</taxon>
        <taxon>Gammaproteobacteria</taxon>
        <taxon>Pseudomonadales</taxon>
        <taxon>Pseudomonadaceae</taxon>
        <taxon>Pseudomonas</taxon>
    </lineage>
</organism>
<dbReference type="EMBL" id="CP014135">
    <property type="protein sequence ID" value="AMB87540.1"/>
    <property type="molecule type" value="Genomic_DNA"/>
</dbReference>
<evidence type="ECO:0000259" key="7">
    <source>
        <dbReference type="PROSITE" id="PS52053"/>
    </source>
</evidence>
<comment type="catalytic activity">
    <reaction evidence="1">
        <text>S-ubiquitinyl-[E2 ubiquitin-conjugating enzyme]-L-cysteine + [acceptor protein]-L-lysine = [E2 ubiquitin-conjugating enzyme]-L-cysteine + N(6)-ubiquitinyl-[acceptor protein]-L-lysine.</text>
        <dbReference type="EC" id="2.3.2.27"/>
    </reaction>
</comment>
<dbReference type="GO" id="GO:0061630">
    <property type="term" value="F:ubiquitin protein ligase activity"/>
    <property type="evidence" value="ECO:0007669"/>
    <property type="project" value="UniProtKB-EC"/>
</dbReference>
<keyword evidence="6" id="KW-1035">Host cytoplasm</keyword>
<dbReference type="GO" id="GO:0005886">
    <property type="term" value="C:plasma membrane"/>
    <property type="evidence" value="ECO:0007669"/>
    <property type="project" value="TreeGrafter"/>
</dbReference>
<evidence type="ECO:0000256" key="2">
    <source>
        <dbReference type="ARBA" id="ARBA00012483"/>
    </source>
</evidence>
<protein>
    <recommendedName>
        <fullName evidence="2">RING-type E3 ubiquitin transferase</fullName>
        <ecNumber evidence="2">2.3.2.27</ecNumber>
    </recommendedName>
</protein>
<dbReference type="PANTHER" id="PTHR24366:SF158">
    <property type="entry name" value="PLATELET GLYCOPROTEIN IB ALPHA CHAIN-LIKE-RELATED"/>
    <property type="match status" value="1"/>
</dbReference>
<dbReference type="SUPFAM" id="SSF52058">
    <property type="entry name" value="L domain-like"/>
    <property type="match status" value="1"/>
</dbReference>
<dbReference type="PANTHER" id="PTHR24366">
    <property type="entry name" value="IG(IMMUNOGLOBULIN) AND LRR(LEUCINE RICH REPEAT) DOMAINS"/>
    <property type="match status" value="1"/>
</dbReference>
<evidence type="ECO:0000256" key="6">
    <source>
        <dbReference type="PROSITE-ProRule" id="PRU01398"/>
    </source>
</evidence>
<name>A0A0X1T640_PSEAA</name>
<comment type="similarity">
    <text evidence="6">Belongs to the LRR-containing bacterial E3 ligase family.</text>
</comment>
<evidence type="ECO:0000256" key="5">
    <source>
        <dbReference type="ARBA" id="ARBA00023026"/>
    </source>
</evidence>
<keyword evidence="3" id="KW-0433">Leucine-rich repeat</keyword>
<dbReference type="Gene3D" id="3.80.10.10">
    <property type="entry name" value="Ribonuclease Inhibitor"/>
    <property type="match status" value="1"/>
</dbReference>
<evidence type="ECO:0000313" key="8">
    <source>
        <dbReference type="EMBL" id="AMB87540.1"/>
    </source>
</evidence>
<sequence length="1660" mass="187944">MASRLPDWLKAAPFASRSAYVANMRRHQANKTRLADYLQGLRNPEAFAAPLLQQALDDEFGTGLDVHQDQLRHVHILAAETLSTPYQQKLTQQSLLQAALQNFEESETTYFGFDRGSQILRKSPAVLKKAFTPQLFAKLCRDLDLGGKYKEHIESFLLRKSASGQRDDEFRRLCVAKEISELALQADIAVMKGHIDGSAYRMLKQWVGGDSSPLWSQHAVQFHEIKMLDVRIPDSGYRGALLKGALLIRFDVANVREPCPCVVYLSGDTEQALKQYSSLAAFEDDLRGRLGDQGYQHGFRRYLHLRTQPVFFTTLNERLNRWNPEVRRRVPDEQARLQLQLAPITGDPFFELYVQHTDKLLDDARILAVSTNAEDKKTRSARWHSFLDWGVSLLFFVPGLGETMLAVVAAQLLVQLYDGIEDWQHDEKKQAVLTFLSVVLNLELGAFLQVLARDAEAAVFVDTLKQVKLSDEGTRLWKADLAPYRHTPVLPEGLEPDGSGLRVHNSSSYLALDGNYYQLRPTRVSHEYRAEHPNRPTYSPLFSHNGSGAWTHELEEPLQWDAFKLFQRLGPDLADFSPEQADRIMTISGVEADQLRPVYLDQMSRPALLSDTVERFRVDEDIQRFIQTGTTNGGIVDWRMQEQLLETLWPPTKVLRFVNGEGQVLKEYGPANKALLPVVTVTEAQIHEAELLNVVLRGLDQNEVDTLLGRQAGEARLTPAEQLTALNKRLATEAQNQRSALFEAYYEFRSRSRNAFVALFKRDFPSLPTAIADELAHAAEGYEIEVLKSGKVPLRLAEESRWYLQQVRIARAYEGFFIESSVSLDADRLFLHSLENLPGWSKTLRIELYEPAELAPSGRRLVDSLGQRSSEAPLELVRQSRGYEIEGQKLPGNLQMKLLHALPENQLKALGFSRTTRPELLKQAVVSHLMLPRARARSLLGMQPIKPGFRSPLRLSDGRIGYPLGGQQSAQAVSPSQLQLLVDKLYPGKDLEVVRLFLSAEGQDDKAFLKALNKQYGEYHRLKLTLEHWRIDNEYEHGGGGVGGWLVNKASKSRVVDRIKRCWRRESRPLLDDSGQPVGHELDLSGERLLKLPELKEGSFDHVISLKLTLVGLREREDLDAFLKGFPGLRELRITGGRLTRLPSSISGMSELLKLQLNDNRIVWTQVLGQRLRGLRRLRQLNLDGNPLGVFSVAGMPRLQALQLQRTGLSIWPGGVLELLDLALLDLQGNRLTSIPWSFYSLSSRRMRTVLLYGNPFDVATRYAISQFIDRPSIRFTLPEDAGIIEQEVPRLTPVVENWLDSSFTVAEQERKRAQWDLIAHEPESETFLDAIAALRYSADYRGEYRSQLMRRVWRMIEAATADTQLRQALFDWTSDLETCTDGFTEVFSRLGGEVLLYEARQLEGDVREAAYLKLALGRSRLARLNDICKVETAHQDILRASRIEDVRAQAIAAARARDRSETDIEEAGRVAAEIADARWPHVDEVEIYLAYRVDLAERLALPWQPLSMLYRGASNVTQDMTQEAGDQILAVESVPGKQVELLLEQPLWKDYLKTLPETEGYELVAQEQLQILEELREALEQLARQPQASPRDIANWTETVRQGASTLGIAEAAIPIGQNMSDTVYEQALEVIDRERKAEEVRITQRALDRAQAPDSSDL</sequence>
<accession>A0A0X1T640</accession>
<keyword evidence="6" id="KW-0832">Ubl conjugation</keyword>